<reference evidence="5" key="1">
    <citation type="submission" date="2020-05" db="EMBL/GenBank/DDBJ databases">
        <authorList>
            <person name="Chiriac C."/>
            <person name="Salcher M."/>
            <person name="Ghai R."/>
            <person name="Kavagutti S V."/>
        </authorList>
    </citation>
    <scope>NUCLEOTIDE SEQUENCE</scope>
</reference>
<dbReference type="GO" id="GO:0055085">
    <property type="term" value="P:transmembrane transport"/>
    <property type="evidence" value="ECO:0007669"/>
    <property type="project" value="InterPro"/>
</dbReference>
<dbReference type="AlphaFoldDB" id="A0A6J7TUD0"/>
<keyword evidence="2" id="KW-0547">Nucleotide-binding</keyword>
<gene>
    <name evidence="5" type="ORF">UFOPK4307_00423</name>
</gene>
<dbReference type="GO" id="GO:0005524">
    <property type="term" value="F:ATP binding"/>
    <property type="evidence" value="ECO:0007669"/>
    <property type="project" value="UniProtKB-KW"/>
</dbReference>
<dbReference type="GO" id="GO:0016887">
    <property type="term" value="F:ATP hydrolysis activity"/>
    <property type="evidence" value="ECO:0007669"/>
    <property type="project" value="InterPro"/>
</dbReference>
<sequence length="262" mass="28940">MSSQRVLELRDVSVRRGVRTILGPINFAISEGERWVVLGPNGAGKSTLLEILATRIFPTQGVVKILDKEMGRVDLWELRNRIGICGTLISEDIPYDEKVRDVVLTAAYAVLGRWNEAYDLWDESRAVALLTTFGVRDLADRDYGTLSDGEKKRVQISRALMADPELLLLDEPTAGLDLGGREDLLKRFSEFASDPLAPASILVTHHIEEIPSGTTHALILKDGGVAVSGPIHEVITSEHMSAVFELPMEVRHEGSRFFARAL</sequence>
<dbReference type="Gene3D" id="3.40.50.300">
    <property type="entry name" value="P-loop containing nucleotide triphosphate hydrolases"/>
    <property type="match status" value="1"/>
</dbReference>
<dbReference type="PROSITE" id="PS50893">
    <property type="entry name" value="ABC_TRANSPORTER_2"/>
    <property type="match status" value="1"/>
</dbReference>
<name>A0A6J7TUD0_9ZZZZ</name>
<dbReference type="SMART" id="SM00382">
    <property type="entry name" value="AAA"/>
    <property type="match status" value="1"/>
</dbReference>
<dbReference type="Pfam" id="PF00005">
    <property type="entry name" value="ABC_tran"/>
    <property type="match status" value="1"/>
</dbReference>
<evidence type="ECO:0000313" key="5">
    <source>
        <dbReference type="EMBL" id="CAB5055608.1"/>
    </source>
</evidence>
<dbReference type="PANTHER" id="PTHR43158:SF2">
    <property type="entry name" value="SKFA PEPTIDE EXPORT ATP-BINDING PROTEIN SKFE"/>
    <property type="match status" value="1"/>
</dbReference>
<organism evidence="5">
    <name type="scientific">freshwater metagenome</name>
    <dbReference type="NCBI Taxonomy" id="449393"/>
    <lineage>
        <taxon>unclassified sequences</taxon>
        <taxon>metagenomes</taxon>
        <taxon>ecological metagenomes</taxon>
    </lineage>
</organism>
<feature type="domain" description="ABC transporter" evidence="4">
    <location>
        <begin position="7"/>
        <end position="247"/>
    </location>
</feature>
<proteinExistence type="predicted"/>
<dbReference type="GO" id="GO:0016020">
    <property type="term" value="C:membrane"/>
    <property type="evidence" value="ECO:0007669"/>
    <property type="project" value="InterPro"/>
</dbReference>
<evidence type="ECO:0000259" key="4">
    <source>
        <dbReference type="PROSITE" id="PS50893"/>
    </source>
</evidence>
<dbReference type="EMBL" id="CAFBQO010000041">
    <property type="protein sequence ID" value="CAB5055608.1"/>
    <property type="molecule type" value="Genomic_DNA"/>
</dbReference>
<accession>A0A6J7TUD0</accession>
<evidence type="ECO:0000256" key="3">
    <source>
        <dbReference type="ARBA" id="ARBA00022840"/>
    </source>
</evidence>
<protein>
    <submittedName>
        <fullName evidence="5">Unannotated protein</fullName>
    </submittedName>
</protein>
<dbReference type="InterPro" id="IPR003593">
    <property type="entry name" value="AAA+_ATPase"/>
</dbReference>
<dbReference type="InterPro" id="IPR015856">
    <property type="entry name" value="ABC_transpr_CbiO/EcfA_su"/>
</dbReference>
<evidence type="ECO:0000256" key="1">
    <source>
        <dbReference type="ARBA" id="ARBA00022448"/>
    </source>
</evidence>
<keyword evidence="3" id="KW-0067">ATP-binding</keyword>
<dbReference type="CDD" id="cd03225">
    <property type="entry name" value="ABC_cobalt_CbiO_domain1"/>
    <property type="match status" value="1"/>
</dbReference>
<dbReference type="InterPro" id="IPR027417">
    <property type="entry name" value="P-loop_NTPase"/>
</dbReference>
<evidence type="ECO:0000256" key="2">
    <source>
        <dbReference type="ARBA" id="ARBA00022741"/>
    </source>
</evidence>
<keyword evidence="1" id="KW-0813">Transport</keyword>
<dbReference type="PANTHER" id="PTHR43158">
    <property type="entry name" value="SKFA PEPTIDE EXPORT ATP-BINDING PROTEIN SKFE"/>
    <property type="match status" value="1"/>
</dbReference>
<dbReference type="InterPro" id="IPR003439">
    <property type="entry name" value="ABC_transporter-like_ATP-bd"/>
</dbReference>
<dbReference type="SUPFAM" id="SSF52540">
    <property type="entry name" value="P-loop containing nucleoside triphosphate hydrolases"/>
    <property type="match status" value="1"/>
</dbReference>